<reference evidence="1 2" key="1">
    <citation type="journal article" date="2011" name="BMC Genomics">
        <title>Comparative genome analysis and genome-guided physiological analysis of Roseobacter litoralis.</title>
        <authorList>
            <person name="Kalhoefer D."/>
            <person name="Thole S."/>
            <person name="Voget S."/>
            <person name="Lehmann R."/>
            <person name="Liesegang H."/>
            <person name="Wollher A."/>
            <person name="Daniel R."/>
            <person name="Simon M."/>
            <person name="Brinkhoff T."/>
        </authorList>
    </citation>
    <scope>NUCLEOTIDE SEQUENCE [LARGE SCALE GENOMIC DNA]</scope>
    <source>
        <strain evidence="2">ATCC 49566 / DSM 6996 / JCM 21268 / NBRC 15278 / OCh 149</strain>
    </source>
</reference>
<dbReference type="HOGENOM" id="CLU_2397734_0_0_5"/>
<protein>
    <submittedName>
        <fullName evidence="1">Uncharacterized protein</fullName>
    </submittedName>
</protein>
<dbReference type="EMBL" id="CP002623">
    <property type="protein sequence ID" value="AEI92952.1"/>
    <property type="molecule type" value="Genomic_DNA"/>
</dbReference>
<dbReference type="KEGG" id="rli:RLO149_c009360"/>
<evidence type="ECO:0000313" key="1">
    <source>
        <dbReference type="EMBL" id="AEI92952.1"/>
    </source>
</evidence>
<accession>F7ZAF2</accession>
<evidence type="ECO:0000313" key="2">
    <source>
        <dbReference type="Proteomes" id="UP000001353"/>
    </source>
</evidence>
<dbReference type="Proteomes" id="UP000001353">
    <property type="component" value="Chromosome"/>
</dbReference>
<sequence>MTSMFIFKSSNSHEDMATSIYLGSLLNVPKDAVLVVNASSGTFATRGKIEHPSTLAALFTKEANVLAGLFGTYERLVRADWNAEYPCCPHYCA</sequence>
<dbReference type="AlphaFoldDB" id="F7ZAF2"/>
<gene>
    <name evidence="1" type="ordered locus">RLO149_c009360</name>
</gene>
<keyword evidence="2" id="KW-1185">Reference proteome</keyword>
<organism evidence="1 2">
    <name type="scientific">Roseobacter litoralis (strain ATCC 49566 / DSM 6996 / JCM 21268 / NBRC 15278 / OCh 149)</name>
    <dbReference type="NCBI Taxonomy" id="391595"/>
    <lineage>
        <taxon>Bacteria</taxon>
        <taxon>Pseudomonadati</taxon>
        <taxon>Pseudomonadota</taxon>
        <taxon>Alphaproteobacteria</taxon>
        <taxon>Rhodobacterales</taxon>
        <taxon>Roseobacteraceae</taxon>
        <taxon>Roseobacter</taxon>
    </lineage>
</organism>
<proteinExistence type="predicted"/>
<name>F7ZAF2_ROSLO</name>